<dbReference type="AlphaFoldDB" id="A0A7S2V8X9"/>
<evidence type="ECO:0000256" key="2">
    <source>
        <dbReference type="SAM" id="MobiDB-lite"/>
    </source>
</evidence>
<dbReference type="CDD" id="cd01049">
    <property type="entry name" value="RNRR2"/>
    <property type="match status" value="1"/>
</dbReference>
<gene>
    <name evidence="3" type="ORF">APAL1065_LOCUS14</name>
</gene>
<dbReference type="GO" id="GO:0009263">
    <property type="term" value="P:deoxyribonucleotide biosynthetic process"/>
    <property type="evidence" value="ECO:0007669"/>
    <property type="project" value="InterPro"/>
</dbReference>
<evidence type="ECO:0000256" key="1">
    <source>
        <dbReference type="ARBA" id="ARBA00009303"/>
    </source>
</evidence>
<protein>
    <submittedName>
        <fullName evidence="3">Uncharacterized protein</fullName>
    </submittedName>
</protein>
<organism evidence="3">
    <name type="scientific">Entomoneis paludosa</name>
    <dbReference type="NCBI Taxonomy" id="265537"/>
    <lineage>
        <taxon>Eukaryota</taxon>
        <taxon>Sar</taxon>
        <taxon>Stramenopiles</taxon>
        <taxon>Ochrophyta</taxon>
        <taxon>Bacillariophyta</taxon>
        <taxon>Bacillariophyceae</taxon>
        <taxon>Bacillariophycidae</taxon>
        <taxon>Entomoneidaceae</taxon>
        <taxon>Entomoneis</taxon>
    </lineage>
</organism>
<dbReference type="SUPFAM" id="SSF47240">
    <property type="entry name" value="Ferritin-like"/>
    <property type="match status" value="1"/>
</dbReference>
<dbReference type="Pfam" id="PF00268">
    <property type="entry name" value="Ribonuc_red_sm"/>
    <property type="match status" value="1"/>
</dbReference>
<feature type="region of interest" description="Disordered" evidence="2">
    <location>
        <begin position="69"/>
        <end position="88"/>
    </location>
</feature>
<evidence type="ECO:0000313" key="3">
    <source>
        <dbReference type="EMBL" id="CAD9939075.1"/>
    </source>
</evidence>
<sequence length="453" mass="51101">MASIQRFLICSMFFFLQGEEERWVSANFMEPLMASSLSRPSPLLFNGKRRRHWMLPRFLRGGSADHVTTEASASPLDTAATASLSPPTMHQDDREVIAMEEPGNQLVDNTRETEADGGDDDDFVEPVCRSDEHGSRFSLFPIEHADLWSMYKQHVASFWTADEIDLSADLTDWQEKLSDSERHFLSMVLAFFAGADGIVMENLAERFCRDITVPEARCFYGFQMAMESIHQETYCLLIDSLISDPKDRDVLFSAHEHIASVKRKARWAQRYIGSSASFAERLVAFAAVEGIFFSGSFCAIFWLKKRGLMPGLTFSNELISRDEGLHCSFACQLYSKLQKKLSDQEMHTLIGEAVEVEKDFICDALPVSLIGMNAGLMSQYIEFVADRLLLDLGYPPLYKSKNPFDWMDMISLEGKTNFFEKRVGEYQKSGVMASLDSTTAAATANAFMGEPDF</sequence>
<reference evidence="3" key="1">
    <citation type="submission" date="2021-01" db="EMBL/GenBank/DDBJ databases">
        <authorList>
            <person name="Corre E."/>
            <person name="Pelletier E."/>
            <person name="Niang G."/>
            <person name="Scheremetjew M."/>
            <person name="Finn R."/>
            <person name="Kale V."/>
            <person name="Holt S."/>
            <person name="Cochrane G."/>
            <person name="Meng A."/>
            <person name="Brown T."/>
            <person name="Cohen L."/>
        </authorList>
    </citation>
    <scope>NUCLEOTIDE SEQUENCE</scope>
    <source>
        <strain evidence="3">CCMP125</strain>
    </source>
</reference>
<dbReference type="EMBL" id="HBHT01000021">
    <property type="protein sequence ID" value="CAD9939075.1"/>
    <property type="molecule type" value="Transcribed_RNA"/>
</dbReference>
<dbReference type="InterPro" id="IPR000358">
    <property type="entry name" value="RNR_small_fam"/>
</dbReference>
<accession>A0A7S2V8X9</accession>
<dbReference type="InterPro" id="IPR009078">
    <property type="entry name" value="Ferritin-like_SF"/>
</dbReference>
<dbReference type="Gene3D" id="1.10.620.20">
    <property type="entry name" value="Ribonucleotide Reductase, subunit A"/>
    <property type="match status" value="1"/>
</dbReference>
<dbReference type="GO" id="GO:0016491">
    <property type="term" value="F:oxidoreductase activity"/>
    <property type="evidence" value="ECO:0007669"/>
    <property type="project" value="InterPro"/>
</dbReference>
<proteinExistence type="inferred from homology"/>
<dbReference type="InterPro" id="IPR012348">
    <property type="entry name" value="RNR-like"/>
</dbReference>
<dbReference type="PANTHER" id="PTHR23409">
    <property type="entry name" value="RIBONUCLEOSIDE-DIPHOSPHATE REDUCTASE SMALL CHAIN"/>
    <property type="match status" value="1"/>
</dbReference>
<dbReference type="InterPro" id="IPR033909">
    <property type="entry name" value="RNR_small"/>
</dbReference>
<comment type="similarity">
    <text evidence="1">Belongs to the ribonucleoside diphosphate reductase small chain family.</text>
</comment>
<dbReference type="PANTHER" id="PTHR23409:SF18">
    <property type="entry name" value="RIBONUCLEOSIDE-DIPHOSPHATE REDUCTASE SUBUNIT M2"/>
    <property type="match status" value="1"/>
</dbReference>
<name>A0A7S2V8X9_9STRA</name>